<dbReference type="EMBL" id="JAWCUI010000003">
    <property type="protein sequence ID" value="KAL1903022.1"/>
    <property type="molecule type" value="Genomic_DNA"/>
</dbReference>
<comment type="caution">
    <text evidence="2">The sequence shown here is derived from an EMBL/GenBank/DDBJ whole genome shotgun (WGS) entry which is preliminary data.</text>
</comment>
<protein>
    <submittedName>
        <fullName evidence="2">Uncharacterized protein</fullName>
    </submittedName>
</protein>
<reference evidence="2 3" key="1">
    <citation type="journal article" date="2024" name="IMA Fungus">
        <title>IMA Genome - F19 : A genome assembly and annotation guide to empower mycologists, including annotated draft genome sequences of Ceratocystis pirilliformis, Diaporthe australafricana, Fusarium ophioides, Paecilomyces lecythidis, and Sporothrix stenoceras.</title>
        <authorList>
            <person name="Aylward J."/>
            <person name="Wilson A.M."/>
            <person name="Visagie C.M."/>
            <person name="Spraker J."/>
            <person name="Barnes I."/>
            <person name="Buitendag C."/>
            <person name="Ceriani C."/>
            <person name="Del Mar Angel L."/>
            <person name="du Plessis D."/>
            <person name="Fuchs T."/>
            <person name="Gasser K."/>
            <person name="Kramer D."/>
            <person name="Li W."/>
            <person name="Munsamy K."/>
            <person name="Piso A."/>
            <person name="Price J.L."/>
            <person name="Sonnekus B."/>
            <person name="Thomas C."/>
            <person name="van der Nest A."/>
            <person name="van Dijk A."/>
            <person name="van Heerden A."/>
            <person name="van Vuuren N."/>
            <person name="Yilmaz N."/>
            <person name="Duong T.A."/>
            <person name="van der Merwe N.A."/>
            <person name="Wingfield M.J."/>
            <person name="Wingfield B.D."/>
        </authorList>
    </citation>
    <scope>NUCLEOTIDE SEQUENCE [LARGE SCALE GENOMIC DNA]</scope>
    <source>
        <strain evidence="2 3">CMW 5346</strain>
    </source>
</reference>
<name>A0ABR3ZRX9_9PEZI</name>
<dbReference type="Proteomes" id="UP001583186">
    <property type="component" value="Unassembled WGS sequence"/>
</dbReference>
<evidence type="ECO:0000313" key="2">
    <source>
        <dbReference type="EMBL" id="KAL1903022.1"/>
    </source>
</evidence>
<gene>
    <name evidence="2" type="ORF">Sste5346_000935</name>
</gene>
<keyword evidence="3" id="KW-1185">Reference proteome</keyword>
<feature type="region of interest" description="Disordered" evidence="1">
    <location>
        <begin position="1"/>
        <end position="29"/>
    </location>
</feature>
<accession>A0ABR3ZRX9</accession>
<feature type="compositionally biased region" description="Polar residues" evidence="1">
    <location>
        <begin position="1"/>
        <end position="21"/>
    </location>
</feature>
<evidence type="ECO:0000313" key="3">
    <source>
        <dbReference type="Proteomes" id="UP001583186"/>
    </source>
</evidence>
<proteinExistence type="predicted"/>
<organism evidence="2 3">
    <name type="scientific">Sporothrix stenoceras</name>
    <dbReference type="NCBI Taxonomy" id="5173"/>
    <lineage>
        <taxon>Eukaryota</taxon>
        <taxon>Fungi</taxon>
        <taxon>Dikarya</taxon>
        <taxon>Ascomycota</taxon>
        <taxon>Pezizomycotina</taxon>
        <taxon>Sordariomycetes</taxon>
        <taxon>Sordariomycetidae</taxon>
        <taxon>Ophiostomatales</taxon>
        <taxon>Ophiostomataceae</taxon>
        <taxon>Sporothrix</taxon>
    </lineage>
</organism>
<sequence length="111" mass="12411">MHQSLSSSAIDSPDNASIVTNSDSSSSGGYGYPYNCGQRALGKAGHSVLKPAMVDVWLDTLGRNELQTYEVLYVNYQEPTMLNIWVSTFNRDKLHIYEILFAKFQVPAFRS</sequence>
<evidence type="ECO:0000256" key="1">
    <source>
        <dbReference type="SAM" id="MobiDB-lite"/>
    </source>
</evidence>